<dbReference type="SUPFAM" id="SSF46785">
    <property type="entry name" value="Winged helix' DNA-binding domain"/>
    <property type="match status" value="1"/>
</dbReference>
<evidence type="ECO:0000256" key="1">
    <source>
        <dbReference type="ARBA" id="ARBA00009437"/>
    </source>
</evidence>
<dbReference type="InterPro" id="IPR058163">
    <property type="entry name" value="LysR-type_TF_proteobact-type"/>
</dbReference>
<evidence type="ECO:0000256" key="3">
    <source>
        <dbReference type="ARBA" id="ARBA00023125"/>
    </source>
</evidence>
<dbReference type="RefSeq" id="WP_031385130.1">
    <property type="nucleotide sequence ID" value="NZ_BAABKI010000024.1"/>
</dbReference>
<evidence type="ECO:0000313" key="7">
    <source>
        <dbReference type="Proteomes" id="UP001500074"/>
    </source>
</evidence>
<sequence length="309" mass="34654">MSRLRQALPPLSSLLPFEAAARHQSFLRAAQELNLTQAAISRRIRAMEEALGTTLFERRHRQVVLTEAGRAFAEAVRGGLDEIAGGAERLRHRQPAHEVVLFAELYVAMYWLIPRLGDFNRRYSEISVRINASSQPLVQALESFDLAMQCTDRPSGLLAPTLSVRDEVFPVCSPALAEPHAWTLESLLARPLLHYREASGDQWMDWRTWFERVGCPRPPPPSHSGTVFNSYPVMLQAAMSGQGICLGYGGIGQLVRRGELVRPVIESVDMPTGMSVYRARHASDRPAVDKVLKWLTDILTTPESLQREY</sequence>
<dbReference type="Pfam" id="PF00126">
    <property type="entry name" value="HTH_1"/>
    <property type="match status" value="1"/>
</dbReference>
<evidence type="ECO:0000256" key="2">
    <source>
        <dbReference type="ARBA" id="ARBA00023015"/>
    </source>
</evidence>
<dbReference type="EMBL" id="BAABKI010000024">
    <property type="protein sequence ID" value="GAA5177059.1"/>
    <property type="molecule type" value="Genomic_DNA"/>
</dbReference>
<keyword evidence="3" id="KW-0238">DNA-binding</keyword>
<comment type="caution">
    <text evidence="6">The sequence shown here is derived from an EMBL/GenBank/DDBJ whole genome shotgun (WGS) entry which is preliminary data.</text>
</comment>
<dbReference type="PANTHER" id="PTHR30537">
    <property type="entry name" value="HTH-TYPE TRANSCRIPTIONAL REGULATOR"/>
    <property type="match status" value="1"/>
</dbReference>
<keyword evidence="7" id="KW-1185">Reference proteome</keyword>
<dbReference type="InterPro" id="IPR036388">
    <property type="entry name" value="WH-like_DNA-bd_sf"/>
</dbReference>
<keyword evidence="2" id="KW-0805">Transcription regulation</keyword>
<comment type="similarity">
    <text evidence="1">Belongs to the LysR transcriptional regulatory family.</text>
</comment>
<dbReference type="Gene3D" id="3.40.190.10">
    <property type="entry name" value="Periplasmic binding protein-like II"/>
    <property type="match status" value="2"/>
</dbReference>
<organism evidence="6 7">
    <name type="scientific">Modicisalibacter zincidurans</name>
    <dbReference type="NCBI Taxonomy" id="1178777"/>
    <lineage>
        <taxon>Bacteria</taxon>
        <taxon>Pseudomonadati</taxon>
        <taxon>Pseudomonadota</taxon>
        <taxon>Gammaproteobacteria</taxon>
        <taxon>Oceanospirillales</taxon>
        <taxon>Halomonadaceae</taxon>
        <taxon>Modicisalibacter</taxon>
    </lineage>
</organism>
<protein>
    <submittedName>
        <fullName evidence="6">Transcriptional regulator GcvA</fullName>
    </submittedName>
</protein>
<evidence type="ECO:0000313" key="6">
    <source>
        <dbReference type="EMBL" id="GAA5177059.1"/>
    </source>
</evidence>
<dbReference type="SUPFAM" id="SSF53850">
    <property type="entry name" value="Periplasmic binding protein-like II"/>
    <property type="match status" value="1"/>
</dbReference>
<accession>A0ABP9RGG8</accession>
<keyword evidence="4" id="KW-0804">Transcription</keyword>
<dbReference type="Pfam" id="PF03466">
    <property type="entry name" value="LysR_substrate"/>
    <property type="match status" value="1"/>
</dbReference>
<dbReference type="Gene3D" id="1.10.10.10">
    <property type="entry name" value="Winged helix-like DNA-binding domain superfamily/Winged helix DNA-binding domain"/>
    <property type="match status" value="1"/>
</dbReference>
<reference evidence="7" key="1">
    <citation type="journal article" date="2019" name="Int. J. Syst. Evol. Microbiol.">
        <title>The Global Catalogue of Microorganisms (GCM) 10K type strain sequencing project: providing services to taxonomists for standard genome sequencing and annotation.</title>
        <authorList>
            <consortium name="The Broad Institute Genomics Platform"/>
            <consortium name="The Broad Institute Genome Sequencing Center for Infectious Disease"/>
            <person name="Wu L."/>
            <person name="Ma J."/>
        </authorList>
    </citation>
    <scope>NUCLEOTIDE SEQUENCE [LARGE SCALE GENOMIC DNA]</scope>
    <source>
        <strain evidence="7">JCM 18472</strain>
    </source>
</reference>
<dbReference type="PROSITE" id="PS50931">
    <property type="entry name" value="HTH_LYSR"/>
    <property type="match status" value="1"/>
</dbReference>
<evidence type="ECO:0000256" key="4">
    <source>
        <dbReference type="ARBA" id="ARBA00023163"/>
    </source>
</evidence>
<proteinExistence type="inferred from homology"/>
<dbReference type="InterPro" id="IPR005119">
    <property type="entry name" value="LysR_subst-bd"/>
</dbReference>
<evidence type="ECO:0000259" key="5">
    <source>
        <dbReference type="PROSITE" id="PS50931"/>
    </source>
</evidence>
<dbReference type="Proteomes" id="UP001500074">
    <property type="component" value="Unassembled WGS sequence"/>
</dbReference>
<name>A0ABP9RGG8_9GAMM</name>
<dbReference type="PANTHER" id="PTHR30537:SF26">
    <property type="entry name" value="GLYCINE CLEAVAGE SYSTEM TRANSCRIPTIONAL ACTIVATOR"/>
    <property type="match status" value="1"/>
</dbReference>
<dbReference type="InterPro" id="IPR036390">
    <property type="entry name" value="WH_DNA-bd_sf"/>
</dbReference>
<dbReference type="PRINTS" id="PR00039">
    <property type="entry name" value="HTHLYSR"/>
</dbReference>
<gene>
    <name evidence="6" type="primary">gcvA</name>
    <name evidence="6" type="ORF">GCM10023342_24060</name>
</gene>
<feature type="domain" description="HTH lysR-type" evidence="5">
    <location>
        <begin position="9"/>
        <end position="66"/>
    </location>
</feature>
<dbReference type="InterPro" id="IPR000847">
    <property type="entry name" value="LysR_HTH_N"/>
</dbReference>